<comment type="caution">
    <text evidence="2">The sequence shown here is derived from an EMBL/GenBank/DDBJ whole genome shotgun (WGS) entry which is preliminary data.</text>
</comment>
<dbReference type="Proteomes" id="UP000033483">
    <property type="component" value="Unassembled WGS sequence"/>
</dbReference>
<organism evidence="2 3">
    <name type="scientific">Thielaviopsis punctulata</name>
    <dbReference type="NCBI Taxonomy" id="72032"/>
    <lineage>
        <taxon>Eukaryota</taxon>
        <taxon>Fungi</taxon>
        <taxon>Dikarya</taxon>
        <taxon>Ascomycota</taxon>
        <taxon>Pezizomycotina</taxon>
        <taxon>Sordariomycetes</taxon>
        <taxon>Hypocreomycetidae</taxon>
        <taxon>Microascales</taxon>
        <taxon>Ceratocystidaceae</taxon>
        <taxon>Thielaviopsis</taxon>
    </lineage>
</organism>
<gene>
    <name evidence="2" type="ORF">TD95_002654</name>
</gene>
<accession>A0A0F4ZJ82</accession>
<feature type="compositionally biased region" description="Low complexity" evidence="1">
    <location>
        <begin position="196"/>
        <end position="215"/>
    </location>
</feature>
<feature type="region of interest" description="Disordered" evidence="1">
    <location>
        <begin position="196"/>
        <end position="226"/>
    </location>
</feature>
<dbReference type="OrthoDB" id="5578001at2759"/>
<sequence length="377" mass="40364">MPSRLSPGLLETTLSPLLTALATPSSSHEAPSGLLLYLSPILRQRVKYLSSPSSPWMKHLSQDAKLYESIEQLVSSGTLEVHPLSGVVELDWTDNIAIVYNRVDIETCNAFVRLGTLDHLTVKLLWTVDDPDSSSSDWKIDAVFTPAFQDTTHFPSSLDAAESAFTASQPSQPSAANDEDADDDYWALYDATPNSHTPAAAATPAAAKSPAPGTPLKQALRPSDAVATAMSSAERAYFDMYEDVQPALDSHDPGEAEHVQAAGIASTLGPAAPPGVSAEAAVYLRPAAPSGSSDSSLVNVDIVHPRPESASSSRGSETVEKLEAVAQRDEDTDFAVRQHISRTVRGLYQLARGVKMTPEEFARLVQGEMELLALQEE</sequence>
<name>A0A0F4ZJ82_9PEZI</name>
<evidence type="ECO:0000313" key="2">
    <source>
        <dbReference type="EMBL" id="KKA30674.1"/>
    </source>
</evidence>
<dbReference type="AlphaFoldDB" id="A0A0F4ZJ82"/>
<reference evidence="2 3" key="1">
    <citation type="submission" date="2015-03" db="EMBL/GenBank/DDBJ databases">
        <authorList>
            <person name="Radwan O."/>
            <person name="Al-Naeli F.A."/>
            <person name="Rendon G.A."/>
            <person name="Fields C."/>
        </authorList>
    </citation>
    <scope>NUCLEOTIDE SEQUENCE [LARGE SCALE GENOMIC DNA]</scope>
    <source>
        <strain evidence="2">CR-DP1</strain>
    </source>
</reference>
<proteinExistence type="predicted"/>
<evidence type="ECO:0000256" key="1">
    <source>
        <dbReference type="SAM" id="MobiDB-lite"/>
    </source>
</evidence>
<evidence type="ECO:0000313" key="3">
    <source>
        <dbReference type="Proteomes" id="UP000033483"/>
    </source>
</evidence>
<protein>
    <submittedName>
        <fullName evidence="2">Uncharacterized protein</fullName>
    </submittedName>
</protein>
<keyword evidence="3" id="KW-1185">Reference proteome</keyword>
<dbReference type="EMBL" id="LAEV01000323">
    <property type="protein sequence ID" value="KKA30674.1"/>
    <property type="molecule type" value="Genomic_DNA"/>
</dbReference>